<proteinExistence type="predicted"/>
<dbReference type="KEGG" id="dbk:DGMP_07230"/>
<evidence type="ECO:0000313" key="2">
    <source>
        <dbReference type="Proteomes" id="UP000826725"/>
    </source>
</evidence>
<keyword evidence="2" id="KW-1185">Reference proteome</keyword>
<gene>
    <name evidence="1" type="ORF">DGMP_07230</name>
</gene>
<evidence type="ECO:0000313" key="1">
    <source>
        <dbReference type="EMBL" id="BCL60030.1"/>
    </source>
</evidence>
<dbReference type="Proteomes" id="UP000826725">
    <property type="component" value="Chromosome"/>
</dbReference>
<protein>
    <submittedName>
        <fullName evidence="1">Uncharacterized protein</fullName>
    </submittedName>
</protein>
<dbReference type="EMBL" id="AP024086">
    <property type="protein sequence ID" value="BCL60030.1"/>
    <property type="molecule type" value="Genomic_DNA"/>
</dbReference>
<accession>A0A8D5FLU1</accession>
<reference evidence="1" key="1">
    <citation type="submission" date="2020-09" db="EMBL/GenBank/DDBJ databases">
        <title>Desulfogranum mesoprofundum gen. nov., sp. nov., a novel mesophilic, sulfate-reducing chemolithoautotroph isolated from a deep-sea hydrothermal vent chimney in the Suiyo Seamount.</title>
        <authorList>
            <person name="Hashimoto Y."/>
            <person name="Nakagawa S."/>
        </authorList>
    </citation>
    <scope>NUCLEOTIDE SEQUENCE</scope>
    <source>
        <strain evidence="1">KT2</strain>
    </source>
</reference>
<sequence length="87" mass="10200">MYTIQKPLLEKLLEYLGERGDFVFLDTSRPDEENHRSILFTEPLDRKVCRFGDDPVCYLRELQGHWKRDITWRAGSVMNSGPSSKPI</sequence>
<name>A0A8D5FLU1_9BACT</name>
<organism evidence="1 2">
    <name type="scientific">Desulfomarina profundi</name>
    <dbReference type="NCBI Taxonomy" id="2772557"/>
    <lineage>
        <taxon>Bacteria</taxon>
        <taxon>Pseudomonadati</taxon>
        <taxon>Thermodesulfobacteriota</taxon>
        <taxon>Desulfobulbia</taxon>
        <taxon>Desulfobulbales</taxon>
        <taxon>Desulfobulbaceae</taxon>
        <taxon>Desulfomarina</taxon>
    </lineage>
</organism>
<dbReference type="AlphaFoldDB" id="A0A8D5FLU1"/>